<dbReference type="GO" id="GO:0005829">
    <property type="term" value="C:cytosol"/>
    <property type="evidence" value="ECO:0007669"/>
    <property type="project" value="TreeGrafter"/>
</dbReference>
<gene>
    <name evidence="3" type="ORF">CBP76_04090</name>
</gene>
<dbReference type="PANTHER" id="PTHR46797">
    <property type="entry name" value="HTH-TYPE TRANSCRIPTIONAL REGULATOR"/>
    <property type="match status" value="1"/>
</dbReference>
<dbReference type="CDD" id="cd00093">
    <property type="entry name" value="HTH_XRE"/>
    <property type="match status" value="1"/>
</dbReference>
<dbReference type="RefSeq" id="WP_102195669.1">
    <property type="nucleotide sequence ID" value="NZ_NIPR01000008.1"/>
</dbReference>
<keyword evidence="4" id="KW-1185">Reference proteome</keyword>
<evidence type="ECO:0000313" key="4">
    <source>
        <dbReference type="Proteomes" id="UP000235649"/>
    </source>
</evidence>
<reference evidence="3 4" key="1">
    <citation type="submission" date="2017-05" db="EMBL/GenBank/DDBJ databases">
        <title>Lactobacillus nurukis nov., sp. nov., isolated from nuruk.</title>
        <authorList>
            <person name="Kim S.-J."/>
        </authorList>
    </citation>
    <scope>NUCLEOTIDE SEQUENCE [LARGE SCALE GENOMIC DNA]</scope>
    <source>
        <strain evidence="3 4">SYF10-1a</strain>
    </source>
</reference>
<accession>A0A2N7AVI6</accession>
<dbReference type="AlphaFoldDB" id="A0A2N7AVI6"/>
<dbReference type="GO" id="GO:0003700">
    <property type="term" value="F:DNA-binding transcription factor activity"/>
    <property type="evidence" value="ECO:0007669"/>
    <property type="project" value="TreeGrafter"/>
</dbReference>
<comment type="caution">
    <text evidence="3">The sequence shown here is derived from an EMBL/GenBank/DDBJ whole genome shotgun (WGS) entry which is preliminary data.</text>
</comment>
<keyword evidence="1" id="KW-0238">DNA-binding</keyword>
<dbReference type="OrthoDB" id="1859224at2"/>
<protein>
    <submittedName>
        <fullName evidence="3">Transcriptional regulator</fullName>
    </submittedName>
</protein>
<feature type="domain" description="HTH cro/C1-type" evidence="2">
    <location>
        <begin position="9"/>
        <end position="64"/>
    </location>
</feature>
<dbReference type="GO" id="GO:0003677">
    <property type="term" value="F:DNA binding"/>
    <property type="evidence" value="ECO:0007669"/>
    <property type="project" value="UniProtKB-KW"/>
</dbReference>
<dbReference type="InterPro" id="IPR010982">
    <property type="entry name" value="Lambda_DNA-bd_dom_sf"/>
</dbReference>
<name>A0A2N7AVI6_9LACO</name>
<organism evidence="3 4">
    <name type="scientific">Companilactobacillus nuruki</name>
    <dbReference type="NCBI Taxonomy" id="1993540"/>
    <lineage>
        <taxon>Bacteria</taxon>
        <taxon>Bacillati</taxon>
        <taxon>Bacillota</taxon>
        <taxon>Bacilli</taxon>
        <taxon>Lactobacillales</taxon>
        <taxon>Lactobacillaceae</taxon>
        <taxon>Companilactobacillus</taxon>
    </lineage>
</organism>
<dbReference type="InterPro" id="IPR001387">
    <property type="entry name" value="Cro/C1-type_HTH"/>
</dbReference>
<dbReference type="PANTHER" id="PTHR46797:SF1">
    <property type="entry name" value="METHYLPHOSPHONATE SYNTHASE"/>
    <property type="match status" value="1"/>
</dbReference>
<dbReference type="Proteomes" id="UP000235649">
    <property type="component" value="Unassembled WGS sequence"/>
</dbReference>
<dbReference type="SUPFAM" id="SSF47413">
    <property type="entry name" value="lambda repressor-like DNA-binding domains"/>
    <property type="match status" value="1"/>
</dbReference>
<evidence type="ECO:0000256" key="1">
    <source>
        <dbReference type="ARBA" id="ARBA00023125"/>
    </source>
</evidence>
<dbReference type="Gene3D" id="1.10.260.40">
    <property type="entry name" value="lambda repressor-like DNA-binding domains"/>
    <property type="match status" value="1"/>
</dbReference>
<dbReference type="InterPro" id="IPR050807">
    <property type="entry name" value="TransReg_Diox_bact_type"/>
</dbReference>
<sequence length="106" mass="12332">MAKSYNEFIRQRRLSKGLTIEQLAENSHVSRYTISRLELGESGSISLSKLEKIVHALDMEVGDIFKQSSIDDKTDNFFKFMNSMQKKDRQSYIDLFMEIIGFVDNK</sequence>
<proteinExistence type="predicted"/>
<evidence type="ECO:0000313" key="3">
    <source>
        <dbReference type="EMBL" id="PMD72141.1"/>
    </source>
</evidence>
<dbReference type="EMBL" id="NIPR01000008">
    <property type="protein sequence ID" value="PMD72141.1"/>
    <property type="molecule type" value="Genomic_DNA"/>
</dbReference>
<dbReference type="SMART" id="SM00530">
    <property type="entry name" value="HTH_XRE"/>
    <property type="match status" value="1"/>
</dbReference>
<evidence type="ECO:0000259" key="2">
    <source>
        <dbReference type="PROSITE" id="PS50943"/>
    </source>
</evidence>
<dbReference type="Pfam" id="PF01381">
    <property type="entry name" value="HTH_3"/>
    <property type="match status" value="1"/>
</dbReference>
<dbReference type="PROSITE" id="PS50943">
    <property type="entry name" value="HTH_CROC1"/>
    <property type="match status" value="1"/>
</dbReference>